<protein>
    <submittedName>
        <fullName evidence="8">MFS transporter</fullName>
    </submittedName>
</protein>
<dbReference type="EMBL" id="JBFAUK010000011">
    <property type="protein sequence ID" value="MEV5508007.1"/>
    <property type="molecule type" value="Genomic_DNA"/>
</dbReference>
<accession>A0ABV3JYP4</accession>
<feature type="transmembrane region" description="Helical" evidence="6">
    <location>
        <begin position="366"/>
        <end position="384"/>
    </location>
</feature>
<feature type="domain" description="Major facilitator superfamily (MFS) profile" evidence="7">
    <location>
        <begin position="22"/>
        <end position="494"/>
    </location>
</feature>
<dbReference type="InterPro" id="IPR005829">
    <property type="entry name" value="Sugar_transporter_CS"/>
</dbReference>
<dbReference type="PRINTS" id="PR01036">
    <property type="entry name" value="TCRTETB"/>
</dbReference>
<evidence type="ECO:0000259" key="7">
    <source>
        <dbReference type="PROSITE" id="PS50850"/>
    </source>
</evidence>
<feature type="transmembrane region" description="Helical" evidence="6">
    <location>
        <begin position="277"/>
        <end position="297"/>
    </location>
</feature>
<dbReference type="CDD" id="cd17321">
    <property type="entry name" value="MFS_MMR_MDR_like"/>
    <property type="match status" value="1"/>
</dbReference>
<evidence type="ECO:0000313" key="8">
    <source>
        <dbReference type="EMBL" id="MEV5508007.1"/>
    </source>
</evidence>
<feature type="transmembrane region" description="Helical" evidence="6">
    <location>
        <begin position="303"/>
        <end position="326"/>
    </location>
</feature>
<dbReference type="PANTHER" id="PTHR42718:SF42">
    <property type="entry name" value="EXPORT PROTEIN"/>
    <property type="match status" value="1"/>
</dbReference>
<feature type="transmembrane region" description="Helical" evidence="6">
    <location>
        <begin position="209"/>
        <end position="227"/>
    </location>
</feature>
<evidence type="ECO:0000256" key="1">
    <source>
        <dbReference type="ARBA" id="ARBA00004651"/>
    </source>
</evidence>
<dbReference type="PANTHER" id="PTHR42718">
    <property type="entry name" value="MAJOR FACILITATOR SUPERFAMILY MULTIDRUG TRANSPORTER MFSC"/>
    <property type="match status" value="1"/>
</dbReference>
<keyword evidence="9" id="KW-1185">Reference proteome</keyword>
<feature type="transmembrane region" description="Helical" evidence="6">
    <location>
        <begin position="338"/>
        <end position="360"/>
    </location>
</feature>
<reference evidence="8 9" key="1">
    <citation type="submission" date="2024-06" db="EMBL/GenBank/DDBJ databases">
        <title>The Natural Products Discovery Center: Release of the First 8490 Sequenced Strains for Exploring Actinobacteria Biosynthetic Diversity.</title>
        <authorList>
            <person name="Kalkreuter E."/>
            <person name="Kautsar S.A."/>
            <person name="Yang D."/>
            <person name="Bader C.D."/>
            <person name="Teijaro C.N."/>
            <person name="Fluegel L."/>
            <person name="Davis C.M."/>
            <person name="Simpson J.R."/>
            <person name="Lauterbach L."/>
            <person name="Steele A.D."/>
            <person name="Gui C."/>
            <person name="Meng S."/>
            <person name="Li G."/>
            <person name="Viehrig K."/>
            <person name="Ye F."/>
            <person name="Su P."/>
            <person name="Kiefer A.F."/>
            <person name="Nichols A."/>
            <person name="Cepeda A.J."/>
            <person name="Yan W."/>
            <person name="Fan B."/>
            <person name="Jiang Y."/>
            <person name="Adhikari A."/>
            <person name="Zheng C.-J."/>
            <person name="Schuster L."/>
            <person name="Cowan T.M."/>
            <person name="Smanski M.J."/>
            <person name="Chevrette M.G."/>
            <person name="De Carvalho L.P.S."/>
            <person name="Shen B."/>
        </authorList>
    </citation>
    <scope>NUCLEOTIDE SEQUENCE [LARGE SCALE GENOMIC DNA]</scope>
    <source>
        <strain evidence="8 9">NPDC052347</strain>
    </source>
</reference>
<feature type="transmembrane region" description="Helical" evidence="6">
    <location>
        <begin position="60"/>
        <end position="80"/>
    </location>
</feature>
<dbReference type="PROSITE" id="PS50850">
    <property type="entry name" value="MFS"/>
    <property type="match status" value="1"/>
</dbReference>
<dbReference type="PROSITE" id="PS00216">
    <property type="entry name" value="SUGAR_TRANSPORT_1"/>
    <property type="match status" value="1"/>
</dbReference>
<evidence type="ECO:0000256" key="2">
    <source>
        <dbReference type="ARBA" id="ARBA00022692"/>
    </source>
</evidence>
<keyword evidence="2 6" id="KW-0812">Transmembrane</keyword>
<name>A0ABV3JYP4_STRON</name>
<dbReference type="Proteomes" id="UP001552594">
    <property type="component" value="Unassembled WGS sequence"/>
</dbReference>
<dbReference type="RefSeq" id="WP_109280194.1">
    <property type="nucleotide sequence ID" value="NZ_JBFAUK010000011.1"/>
</dbReference>
<feature type="transmembrane region" description="Helical" evidence="6">
    <location>
        <begin position="113"/>
        <end position="135"/>
    </location>
</feature>
<evidence type="ECO:0000256" key="5">
    <source>
        <dbReference type="ARBA" id="ARBA00023251"/>
    </source>
</evidence>
<keyword evidence="4 6" id="KW-0472">Membrane</keyword>
<evidence type="ECO:0000256" key="3">
    <source>
        <dbReference type="ARBA" id="ARBA00022989"/>
    </source>
</evidence>
<feature type="transmembrane region" description="Helical" evidence="6">
    <location>
        <begin position="239"/>
        <end position="256"/>
    </location>
</feature>
<feature type="transmembrane region" description="Helical" evidence="6">
    <location>
        <begin position="147"/>
        <end position="170"/>
    </location>
</feature>
<dbReference type="InterPro" id="IPR036259">
    <property type="entry name" value="MFS_trans_sf"/>
</dbReference>
<feature type="transmembrane region" description="Helical" evidence="6">
    <location>
        <begin position="20"/>
        <end position="40"/>
    </location>
</feature>
<dbReference type="Pfam" id="PF07690">
    <property type="entry name" value="MFS_1"/>
    <property type="match status" value="1"/>
</dbReference>
<keyword evidence="5" id="KW-0046">Antibiotic resistance</keyword>
<comment type="caution">
    <text evidence="8">The sequence shown here is derived from an EMBL/GenBank/DDBJ whole genome shotgun (WGS) entry which is preliminary data.</text>
</comment>
<evidence type="ECO:0000313" key="9">
    <source>
        <dbReference type="Proteomes" id="UP001552594"/>
    </source>
</evidence>
<keyword evidence="3 6" id="KW-1133">Transmembrane helix</keyword>
<comment type="subcellular location">
    <subcellularLocation>
        <location evidence="1">Cell membrane</location>
        <topology evidence="1">Multi-pass membrane protein</topology>
    </subcellularLocation>
</comment>
<sequence>MPAVAAHATEPGPTAHRTRWLILAVICLAQLTVLLDNTVLGVAIPSLTRELGAGTADIQWMINAYSLVQAGLLLAAGNAADRYGRKLMLLAGLAVFGLGSIAAAFAHSPGQLIAARAGMGVGGALLTTTTLAVVVQVFDDAERPRAIGIWATVNSIGAAAGPLIGGALLARFWWGAIFLVNVPVALLGLAAAVAFVPESKTQDGTRPDLLGALLSTIGMSALVYAIISGPDHGWLSGRVLLPALLGLAGLTAFVAWEHHVPHPMLDMSFFRDRRFTGAVTGGILVAFGLGGSMFLLTQHLQFVFGYGPMAAGLRTAPLALTVLLVNLTPLGARTSARLGTPLTIASGMTVLGLGLAAVALLGSHHYAGMLTGLVLMGIGIAVAMPTMHNAIMSAIPPAKAGVGAGVNGTLGECGYGLGVAVLGAVLGSRFAALLPEGLTSHGSLPDTLSAASSATRGRVTAAFASGVQSGQLVGAAALLLGGWLTAGLLRRAARG</sequence>
<evidence type="ECO:0000256" key="4">
    <source>
        <dbReference type="ARBA" id="ARBA00023136"/>
    </source>
</evidence>
<evidence type="ECO:0000256" key="6">
    <source>
        <dbReference type="SAM" id="Phobius"/>
    </source>
</evidence>
<feature type="transmembrane region" description="Helical" evidence="6">
    <location>
        <begin position="87"/>
        <end position="107"/>
    </location>
</feature>
<feature type="transmembrane region" description="Helical" evidence="6">
    <location>
        <begin position="176"/>
        <end position="197"/>
    </location>
</feature>
<gene>
    <name evidence="8" type="ORF">AB0L16_16235</name>
</gene>
<dbReference type="SUPFAM" id="SSF103473">
    <property type="entry name" value="MFS general substrate transporter"/>
    <property type="match status" value="1"/>
</dbReference>
<dbReference type="InterPro" id="IPR020846">
    <property type="entry name" value="MFS_dom"/>
</dbReference>
<dbReference type="InterPro" id="IPR011701">
    <property type="entry name" value="MFS"/>
</dbReference>
<organism evidence="8 9">
    <name type="scientific">Streptomyces orinoci</name>
    <name type="common">Streptoverticillium orinoci</name>
    <dbReference type="NCBI Taxonomy" id="67339"/>
    <lineage>
        <taxon>Bacteria</taxon>
        <taxon>Bacillati</taxon>
        <taxon>Actinomycetota</taxon>
        <taxon>Actinomycetes</taxon>
        <taxon>Kitasatosporales</taxon>
        <taxon>Streptomycetaceae</taxon>
        <taxon>Streptomyces</taxon>
    </lineage>
</organism>
<proteinExistence type="predicted"/>
<dbReference type="Gene3D" id="1.20.1250.20">
    <property type="entry name" value="MFS general substrate transporter like domains"/>
    <property type="match status" value="1"/>
</dbReference>